<accession>A0A1V0RJJ6</accession>
<dbReference type="Pfam" id="PF09250">
    <property type="entry name" value="Prim-Pol"/>
    <property type="match status" value="1"/>
</dbReference>
<gene>
    <name evidence="2" type="ORF">ROSMUCSMR3_00381</name>
</gene>
<dbReference type="RefSeq" id="WP_081506265.1">
    <property type="nucleotide sequence ID" value="NZ_CP020474.1"/>
</dbReference>
<sequence>MNTNPKSNLPETFRAEMARLIRCGFKLLPLGGGTDGKSPLIAKWAQENLTFKRILGPMHRRGIAMYGIRLADLVVVDCDIDDPALVAKMEARFGSSPVHVKSPRGVHLYYRLQGKPPNLRAEGFPVDLKTGPNAYVAGPHSVRPDGGLYWPLKGVLGIDALPALKTQTGALVAPVSPSAPILKGVRHEELVKFALKMVAHVASVEELKTDLRRLRDGLCENPESMPDSELSEIASWAWRRRLENRIFHCRMSEFRVHRQALDLLRGITGQEDALALYTRLVDLHGHTPGKAFPLSHRAMKEAGHTSLSRERFMTARRLLQRLGLLQLMSKHRAGAKLQTFALAMPLVDLPEIGKIARSEK</sequence>
<dbReference type="InterPro" id="IPR015330">
    <property type="entry name" value="DNA_primase/pol_bifunc_N"/>
</dbReference>
<keyword evidence="3" id="KW-1185">Reference proteome</keyword>
<evidence type="ECO:0000313" key="2">
    <source>
        <dbReference type="EMBL" id="ARE81886.1"/>
    </source>
</evidence>
<name>A0A1V0RJJ6_9RHOB</name>
<dbReference type="AlphaFoldDB" id="A0A1V0RJJ6"/>
<dbReference type="KEGG" id="rmm:ROSMUCSMR3_00381"/>
<feature type="domain" description="DNA primase/polymerase bifunctional N-terminal" evidence="1">
    <location>
        <begin position="17"/>
        <end position="164"/>
    </location>
</feature>
<dbReference type="EMBL" id="CP020474">
    <property type="protein sequence ID" value="ARE81886.1"/>
    <property type="molecule type" value="Genomic_DNA"/>
</dbReference>
<organism evidence="2 3">
    <name type="scientific">Roseovarius mucosus</name>
    <dbReference type="NCBI Taxonomy" id="215743"/>
    <lineage>
        <taxon>Bacteria</taxon>
        <taxon>Pseudomonadati</taxon>
        <taxon>Pseudomonadota</taxon>
        <taxon>Alphaproteobacteria</taxon>
        <taxon>Rhodobacterales</taxon>
        <taxon>Roseobacteraceae</taxon>
        <taxon>Roseovarius</taxon>
    </lineage>
</organism>
<evidence type="ECO:0000313" key="3">
    <source>
        <dbReference type="Proteomes" id="UP000192273"/>
    </source>
</evidence>
<protein>
    <recommendedName>
        <fullName evidence="1">DNA primase/polymerase bifunctional N-terminal domain-containing protein</fullName>
    </recommendedName>
</protein>
<evidence type="ECO:0000259" key="1">
    <source>
        <dbReference type="SMART" id="SM00943"/>
    </source>
</evidence>
<dbReference type="OrthoDB" id="7835871at2"/>
<reference evidence="2 3" key="1">
    <citation type="submission" date="2017-03" db="EMBL/GenBank/DDBJ databases">
        <title>Genome Sequence of Roseovarius mucosus strain SMR3 Isolated from a culture of the Diatom Skeletonema marinoi.</title>
        <authorList>
            <person name="Topel M."/>
            <person name="Pinder M."/>
            <person name="Johansson O.N."/>
            <person name="Kourtchenko O."/>
            <person name="Godhe A."/>
            <person name="Clarke A.K."/>
        </authorList>
    </citation>
    <scope>NUCLEOTIDE SEQUENCE [LARGE SCALE GENOMIC DNA]</scope>
    <source>
        <strain evidence="2 3">SMR3</strain>
    </source>
</reference>
<proteinExistence type="predicted"/>
<dbReference type="Proteomes" id="UP000192273">
    <property type="component" value="Chromosome"/>
</dbReference>
<dbReference type="SUPFAM" id="SSF56747">
    <property type="entry name" value="Prim-pol domain"/>
    <property type="match status" value="1"/>
</dbReference>
<dbReference type="SMART" id="SM00943">
    <property type="entry name" value="Prim-Pol"/>
    <property type="match status" value="1"/>
</dbReference>